<dbReference type="EMBL" id="PQFF01000075">
    <property type="protein sequence ID" value="RHZ84570.1"/>
    <property type="molecule type" value="Genomic_DNA"/>
</dbReference>
<sequence>MVGFTAPTLILFLYLNQITANNLNEVVNEINEFSISDEESEKDYGICEECGNENTDENWCLKCNSQRFQQNFGNWTSGNKDVDAIIQESQSNSTNLHLFVEWVPYSQFEDIKYIDKGGFGKIYSAIWKEEPIVSWDIRKK</sequence>
<evidence type="ECO:0000313" key="2">
    <source>
        <dbReference type="EMBL" id="RHZ84570.1"/>
    </source>
</evidence>
<evidence type="ECO:0000256" key="1">
    <source>
        <dbReference type="SAM" id="SignalP"/>
    </source>
</evidence>
<reference evidence="2 3" key="1">
    <citation type="submission" date="2018-08" db="EMBL/GenBank/DDBJ databases">
        <title>Genome and evolution of the arbuscular mycorrhizal fungus Diversispora epigaea (formerly Glomus versiforme) and its bacterial endosymbionts.</title>
        <authorList>
            <person name="Sun X."/>
            <person name="Fei Z."/>
            <person name="Harrison M."/>
        </authorList>
    </citation>
    <scope>NUCLEOTIDE SEQUENCE [LARGE SCALE GENOMIC DNA]</scope>
    <source>
        <strain evidence="2 3">IT104</strain>
    </source>
</reference>
<comment type="caution">
    <text evidence="2">The sequence shown here is derived from an EMBL/GenBank/DDBJ whole genome shotgun (WGS) entry which is preliminary data.</text>
</comment>
<dbReference type="OrthoDB" id="2443339at2759"/>
<gene>
    <name evidence="2" type="ORF">Glove_79g29</name>
</gene>
<evidence type="ECO:0008006" key="4">
    <source>
        <dbReference type="Google" id="ProtNLM"/>
    </source>
</evidence>
<proteinExistence type="predicted"/>
<accession>A0A397JJ90</accession>
<keyword evidence="3" id="KW-1185">Reference proteome</keyword>
<dbReference type="Proteomes" id="UP000266861">
    <property type="component" value="Unassembled WGS sequence"/>
</dbReference>
<organism evidence="2 3">
    <name type="scientific">Diversispora epigaea</name>
    <dbReference type="NCBI Taxonomy" id="1348612"/>
    <lineage>
        <taxon>Eukaryota</taxon>
        <taxon>Fungi</taxon>
        <taxon>Fungi incertae sedis</taxon>
        <taxon>Mucoromycota</taxon>
        <taxon>Glomeromycotina</taxon>
        <taxon>Glomeromycetes</taxon>
        <taxon>Diversisporales</taxon>
        <taxon>Diversisporaceae</taxon>
        <taxon>Diversispora</taxon>
    </lineage>
</organism>
<name>A0A397JJ90_9GLOM</name>
<evidence type="ECO:0000313" key="3">
    <source>
        <dbReference type="Proteomes" id="UP000266861"/>
    </source>
</evidence>
<feature type="signal peptide" evidence="1">
    <location>
        <begin position="1"/>
        <end position="20"/>
    </location>
</feature>
<protein>
    <recommendedName>
        <fullName evidence="4">Protein kinase domain-containing protein</fullName>
    </recommendedName>
</protein>
<dbReference type="AlphaFoldDB" id="A0A397JJ90"/>
<feature type="chain" id="PRO_5017281434" description="Protein kinase domain-containing protein" evidence="1">
    <location>
        <begin position="21"/>
        <end position="140"/>
    </location>
</feature>
<keyword evidence="1" id="KW-0732">Signal</keyword>